<feature type="region of interest" description="Disordered" evidence="8">
    <location>
        <begin position="101"/>
        <end position="125"/>
    </location>
</feature>
<feature type="compositionally biased region" description="Low complexity" evidence="8">
    <location>
        <begin position="237"/>
        <end position="254"/>
    </location>
</feature>
<keyword evidence="10" id="KW-1185">Reference proteome</keyword>
<keyword evidence="7" id="KW-0927">Auxin signaling pathway</keyword>
<comment type="subcellular location">
    <subcellularLocation>
        <location evidence="2">Cell membrane</location>
    </subcellularLocation>
</comment>
<dbReference type="GO" id="GO:0009734">
    <property type="term" value="P:auxin-activated signaling pathway"/>
    <property type="evidence" value="ECO:0007669"/>
    <property type="project" value="UniProtKB-KW"/>
</dbReference>
<feature type="region of interest" description="Disordered" evidence="8">
    <location>
        <begin position="151"/>
        <end position="170"/>
    </location>
</feature>
<reference evidence="9 10" key="1">
    <citation type="submission" date="2024-03" db="EMBL/GenBank/DDBJ databases">
        <authorList>
            <person name="Martinez-Hernandez J."/>
        </authorList>
    </citation>
    <scope>NUCLEOTIDE SEQUENCE [LARGE SCALE GENOMIC DNA]</scope>
</reference>
<feature type="compositionally biased region" description="Low complexity" evidence="8">
    <location>
        <begin position="106"/>
        <end position="125"/>
    </location>
</feature>
<dbReference type="AlphaFoldDB" id="A0AAV1XXQ6"/>
<keyword evidence="6" id="KW-0472">Membrane</keyword>
<comment type="caution">
    <text evidence="9">The sequence shown here is derived from an EMBL/GenBank/DDBJ whole genome shotgun (WGS) entry which is preliminary data.</text>
</comment>
<feature type="region of interest" description="Disordered" evidence="8">
    <location>
        <begin position="209"/>
        <end position="263"/>
    </location>
</feature>
<evidence type="ECO:0000313" key="10">
    <source>
        <dbReference type="Proteomes" id="UP001497480"/>
    </source>
</evidence>
<evidence type="ECO:0000256" key="5">
    <source>
        <dbReference type="ARBA" id="ARBA00022475"/>
    </source>
</evidence>
<dbReference type="PANTHER" id="PTHR33541:SF28">
    <property type="entry name" value="PROTEIN BIG GRAIN 1-LIKE A"/>
    <property type="match status" value="1"/>
</dbReference>
<keyword evidence="4" id="KW-0813">Transport</keyword>
<dbReference type="EMBL" id="CAXHTB010000019">
    <property type="protein sequence ID" value="CAL0326102.1"/>
    <property type="molecule type" value="Genomic_DNA"/>
</dbReference>
<comment type="similarity">
    <text evidence="3">Belongs to the BIG GRAIN 1 (BG1) plant protein family.</text>
</comment>
<dbReference type="GO" id="GO:0005886">
    <property type="term" value="C:plasma membrane"/>
    <property type="evidence" value="ECO:0007669"/>
    <property type="project" value="UniProtKB-SubCell"/>
</dbReference>
<evidence type="ECO:0000256" key="4">
    <source>
        <dbReference type="ARBA" id="ARBA00022448"/>
    </source>
</evidence>
<name>A0AAV1XXQ6_LUPLU</name>
<protein>
    <recommendedName>
        <fullName evidence="11">Protein BIG GRAIN 1-like B</fullName>
    </recommendedName>
</protein>
<evidence type="ECO:0000256" key="8">
    <source>
        <dbReference type="SAM" id="MobiDB-lite"/>
    </source>
</evidence>
<feature type="compositionally biased region" description="Low complexity" evidence="8">
    <location>
        <begin position="209"/>
        <end position="223"/>
    </location>
</feature>
<dbReference type="Proteomes" id="UP001497480">
    <property type="component" value="Unassembled WGS sequence"/>
</dbReference>
<organism evidence="9 10">
    <name type="scientific">Lupinus luteus</name>
    <name type="common">European yellow lupine</name>
    <dbReference type="NCBI Taxonomy" id="3873"/>
    <lineage>
        <taxon>Eukaryota</taxon>
        <taxon>Viridiplantae</taxon>
        <taxon>Streptophyta</taxon>
        <taxon>Embryophyta</taxon>
        <taxon>Tracheophyta</taxon>
        <taxon>Spermatophyta</taxon>
        <taxon>Magnoliopsida</taxon>
        <taxon>eudicotyledons</taxon>
        <taxon>Gunneridae</taxon>
        <taxon>Pentapetalae</taxon>
        <taxon>rosids</taxon>
        <taxon>fabids</taxon>
        <taxon>Fabales</taxon>
        <taxon>Fabaceae</taxon>
        <taxon>Papilionoideae</taxon>
        <taxon>50 kb inversion clade</taxon>
        <taxon>genistoids sensu lato</taxon>
        <taxon>core genistoids</taxon>
        <taxon>Genisteae</taxon>
        <taxon>Lupinus</taxon>
    </lineage>
</organism>
<dbReference type="PANTHER" id="PTHR33541">
    <property type="entry name" value="PROTEIN BIG GRAIN 1-LIKE A-RELATED"/>
    <property type="match status" value="1"/>
</dbReference>
<comment type="function">
    <text evidence="1">Involved in auxin transport. Regulator of the auxin signaling pathway.</text>
</comment>
<evidence type="ECO:0000256" key="2">
    <source>
        <dbReference type="ARBA" id="ARBA00004236"/>
    </source>
</evidence>
<keyword evidence="5" id="KW-1003">Cell membrane</keyword>
<dbReference type="InterPro" id="IPR039621">
    <property type="entry name" value="BG1-like"/>
</dbReference>
<proteinExistence type="inferred from homology"/>
<evidence type="ECO:0000256" key="3">
    <source>
        <dbReference type="ARBA" id="ARBA00010067"/>
    </source>
</evidence>
<sequence length="397" mass="45112">MEKWDKQQRKQSHRENPSFSSTLLDVIYRSIDEGTQTKDKEEKLIFYRETMRKKNIEDDIGVCVGEAEKINIHRERRLENWMEKKVKEKVVMGRNSLTEFERKTRSNSNTLSMYSSSSSSESSSIGGFSSSESELFYGVQKPKPIRTSVSCEKPNFEKTQNPKLHENNGFGKTKSKALRILYGDLKKSKQQPISPGARLASFLNSLFTSSGNSKKSKVSSTSVHEGSLSEKQKQPYSSASTCSSVSSFSRSCLSKTPSSRSGAKRSVRFCPVSVIVDEDCRPIGHKNLHENEETMKVKTYGNINNKSEELRFHVMQESNRVEELARELLKNYQKNNEDEFDIMHCDDGDDKASCASSDLFELDNLSDIGIERYSEELPVYETTHFNTNRAIANGFIV</sequence>
<evidence type="ECO:0008006" key="11">
    <source>
        <dbReference type="Google" id="ProtNLM"/>
    </source>
</evidence>
<evidence type="ECO:0000256" key="7">
    <source>
        <dbReference type="ARBA" id="ARBA00023294"/>
    </source>
</evidence>
<evidence type="ECO:0000256" key="1">
    <source>
        <dbReference type="ARBA" id="ARBA00002281"/>
    </source>
</evidence>
<evidence type="ECO:0000313" key="9">
    <source>
        <dbReference type="EMBL" id="CAL0326102.1"/>
    </source>
</evidence>
<gene>
    <name evidence="9" type="ORF">LLUT_LOCUS27162</name>
</gene>
<accession>A0AAV1XXQ6</accession>
<evidence type="ECO:0000256" key="6">
    <source>
        <dbReference type="ARBA" id="ARBA00023136"/>
    </source>
</evidence>